<keyword evidence="3" id="KW-1185">Reference proteome</keyword>
<keyword evidence="1" id="KW-0472">Membrane</keyword>
<name>A0A9W6W0R4_9ACTN</name>
<proteinExistence type="predicted"/>
<organism evidence="2 3">
    <name type="scientific">Actinoallomurus iriomotensis</name>
    <dbReference type="NCBI Taxonomy" id="478107"/>
    <lineage>
        <taxon>Bacteria</taxon>
        <taxon>Bacillati</taxon>
        <taxon>Actinomycetota</taxon>
        <taxon>Actinomycetes</taxon>
        <taxon>Streptosporangiales</taxon>
        <taxon>Thermomonosporaceae</taxon>
        <taxon>Actinoallomurus</taxon>
    </lineage>
</organism>
<sequence length="69" mass="7263">MRLNRDDARSIGGMWLGNLVALVVIVAGLPQITEPPATSRLLWYSTIPLALGVTSARRSTTPVGSVACA</sequence>
<protein>
    <submittedName>
        <fullName evidence="2">Uncharacterized protein</fullName>
    </submittedName>
</protein>
<keyword evidence="1" id="KW-0812">Transmembrane</keyword>
<comment type="caution">
    <text evidence="2">The sequence shown here is derived from an EMBL/GenBank/DDBJ whole genome shotgun (WGS) entry which is preliminary data.</text>
</comment>
<dbReference type="AlphaFoldDB" id="A0A9W6W0R4"/>
<evidence type="ECO:0000313" key="3">
    <source>
        <dbReference type="Proteomes" id="UP001165074"/>
    </source>
</evidence>
<gene>
    <name evidence="2" type="ORF">Airi02_039610</name>
</gene>
<reference evidence="2" key="1">
    <citation type="submission" date="2023-03" db="EMBL/GenBank/DDBJ databases">
        <title>Actinoallomurus iriomotensis NBRC 103684.</title>
        <authorList>
            <person name="Ichikawa N."/>
            <person name="Sato H."/>
            <person name="Tonouchi N."/>
        </authorList>
    </citation>
    <scope>NUCLEOTIDE SEQUENCE</scope>
    <source>
        <strain evidence="2">NBRC 103684</strain>
    </source>
</reference>
<feature type="transmembrane region" description="Helical" evidence="1">
    <location>
        <begin position="12"/>
        <end position="32"/>
    </location>
</feature>
<dbReference type="EMBL" id="BSTK01000005">
    <property type="protein sequence ID" value="GLY86032.1"/>
    <property type="molecule type" value="Genomic_DNA"/>
</dbReference>
<evidence type="ECO:0000256" key="1">
    <source>
        <dbReference type="SAM" id="Phobius"/>
    </source>
</evidence>
<dbReference type="Proteomes" id="UP001165074">
    <property type="component" value="Unassembled WGS sequence"/>
</dbReference>
<keyword evidence="1" id="KW-1133">Transmembrane helix</keyword>
<accession>A0A9W6W0R4</accession>
<evidence type="ECO:0000313" key="2">
    <source>
        <dbReference type="EMBL" id="GLY86032.1"/>
    </source>
</evidence>